<keyword evidence="2" id="KW-1185">Reference proteome</keyword>
<comment type="caution">
    <text evidence="1">The sequence shown here is derived from an EMBL/GenBank/DDBJ whole genome shotgun (WGS) entry which is preliminary data.</text>
</comment>
<dbReference type="Proteomes" id="UP001642900">
    <property type="component" value="Unassembled WGS sequence"/>
</dbReference>
<gene>
    <name evidence="1" type="ORF">G6N73_03525</name>
</gene>
<accession>A0A6G4W7N7</accession>
<protein>
    <submittedName>
        <fullName evidence="1">Uncharacterized protein</fullName>
    </submittedName>
</protein>
<dbReference type="EMBL" id="JAAKZF010000002">
    <property type="protein sequence ID" value="NGO50256.1"/>
    <property type="molecule type" value="Genomic_DNA"/>
</dbReference>
<organism evidence="1 2">
    <name type="scientific">Allomesorhizobium camelthorni</name>
    <dbReference type="NCBI Taxonomy" id="475069"/>
    <lineage>
        <taxon>Bacteria</taxon>
        <taxon>Pseudomonadati</taxon>
        <taxon>Pseudomonadota</taxon>
        <taxon>Alphaproteobacteria</taxon>
        <taxon>Hyphomicrobiales</taxon>
        <taxon>Phyllobacteriaceae</taxon>
        <taxon>Allomesorhizobium</taxon>
    </lineage>
</organism>
<reference evidence="1 2" key="1">
    <citation type="submission" date="2020-02" db="EMBL/GenBank/DDBJ databases">
        <title>Genome sequence of strain CCNWXJ40-4.</title>
        <authorList>
            <person name="Gao J."/>
            <person name="Sun J."/>
        </authorList>
    </citation>
    <scope>NUCLEOTIDE SEQUENCE [LARGE SCALE GENOMIC DNA]</scope>
    <source>
        <strain evidence="1 2">CCNWXJ 40-4</strain>
    </source>
</reference>
<dbReference type="RefSeq" id="WP_165023436.1">
    <property type="nucleotide sequence ID" value="NZ_JAAKZF010000002.1"/>
</dbReference>
<sequence>MAKNLDMVDELLGMAKEPDQFTKDDLGDMILVAATEIMKLRGFGSLTNPSAKAAKRRRL</sequence>
<proteinExistence type="predicted"/>
<evidence type="ECO:0000313" key="1">
    <source>
        <dbReference type="EMBL" id="NGO50256.1"/>
    </source>
</evidence>
<name>A0A6G4W7N7_9HYPH</name>
<dbReference type="AlphaFoldDB" id="A0A6G4W7N7"/>
<evidence type="ECO:0000313" key="2">
    <source>
        <dbReference type="Proteomes" id="UP001642900"/>
    </source>
</evidence>